<keyword evidence="3" id="KW-1185">Reference proteome</keyword>
<evidence type="ECO:0000313" key="2">
    <source>
        <dbReference type="EMBL" id="SKA60071.1"/>
    </source>
</evidence>
<dbReference type="AlphaFoldDB" id="A0A1T4V6C2"/>
<dbReference type="SUPFAM" id="SSF51182">
    <property type="entry name" value="RmlC-like cupins"/>
    <property type="match status" value="1"/>
</dbReference>
<organism evidence="2 3">
    <name type="scientific">Enterovibrio nigricans DSM 22720</name>
    <dbReference type="NCBI Taxonomy" id="1121868"/>
    <lineage>
        <taxon>Bacteria</taxon>
        <taxon>Pseudomonadati</taxon>
        <taxon>Pseudomonadota</taxon>
        <taxon>Gammaproteobacteria</taxon>
        <taxon>Vibrionales</taxon>
        <taxon>Vibrionaceae</taxon>
        <taxon>Enterovibrio</taxon>
    </lineage>
</organism>
<dbReference type="CDD" id="cd06981">
    <property type="entry name" value="cupin_reut_a1446"/>
    <property type="match status" value="1"/>
</dbReference>
<sequence length="111" mass="12722">MFEQGNLFNSLPNAQDSEVFDDLIKHPLVRIERILSHGQRSPDDGWYDQDEHEWVSVLQGEAELTFENGEIVKLHVGDYINIPANTKHKVSWTKPNTDTVWLAVFYPATGN</sequence>
<dbReference type="RefSeq" id="WP_078753456.1">
    <property type="nucleotide sequence ID" value="NZ_FUXU01000048.1"/>
</dbReference>
<protein>
    <submittedName>
        <fullName evidence="2">Cupin 2 domain-containing protein</fullName>
    </submittedName>
</protein>
<dbReference type="OrthoDB" id="9798585at2"/>
<dbReference type="InterPro" id="IPR013096">
    <property type="entry name" value="Cupin_2"/>
</dbReference>
<name>A0A1T4V6C2_9GAMM</name>
<dbReference type="Gene3D" id="2.60.120.10">
    <property type="entry name" value="Jelly Rolls"/>
    <property type="match status" value="1"/>
</dbReference>
<feature type="domain" description="Cupin type-2" evidence="1">
    <location>
        <begin position="48"/>
        <end position="105"/>
    </location>
</feature>
<gene>
    <name evidence="2" type="ORF">SAMN02745132_03229</name>
</gene>
<reference evidence="3" key="1">
    <citation type="submission" date="2017-02" db="EMBL/GenBank/DDBJ databases">
        <authorList>
            <person name="Varghese N."/>
            <person name="Submissions S."/>
        </authorList>
    </citation>
    <scope>NUCLEOTIDE SEQUENCE [LARGE SCALE GENOMIC DNA]</scope>
    <source>
        <strain evidence="3">DSM 22720</strain>
    </source>
</reference>
<dbReference type="Proteomes" id="UP000190162">
    <property type="component" value="Unassembled WGS sequence"/>
</dbReference>
<dbReference type="InterPro" id="IPR014710">
    <property type="entry name" value="RmlC-like_jellyroll"/>
</dbReference>
<evidence type="ECO:0000313" key="3">
    <source>
        <dbReference type="Proteomes" id="UP000190162"/>
    </source>
</evidence>
<evidence type="ECO:0000259" key="1">
    <source>
        <dbReference type="Pfam" id="PF07883"/>
    </source>
</evidence>
<proteinExistence type="predicted"/>
<dbReference type="InterPro" id="IPR011051">
    <property type="entry name" value="RmlC_Cupin_sf"/>
</dbReference>
<dbReference type="Pfam" id="PF07883">
    <property type="entry name" value="Cupin_2"/>
    <property type="match status" value="1"/>
</dbReference>
<accession>A0A1T4V6C2</accession>
<dbReference type="EMBL" id="FUXU01000048">
    <property type="protein sequence ID" value="SKA60071.1"/>
    <property type="molecule type" value="Genomic_DNA"/>
</dbReference>